<accession>A0ABT7F0W0</accession>
<name>A0ABT7F0W0_9RHOB</name>
<dbReference type="Proteomes" id="UP001243757">
    <property type="component" value="Unassembled WGS sequence"/>
</dbReference>
<dbReference type="EMBL" id="JASNJD010000006">
    <property type="protein sequence ID" value="MDK3018140.1"/>
    <property type="molecule type" value="Genomic_DNA"/>
</dbReference>
<protein>
    <submittedName>
        <fullName evidence="2">Uncharacterized protein</fullName>
    </submittedName>
</protein>
<organism evidence="2 3">
    <name type="scientific">Pseudodonghicola flavimaris</name>
    <dbReference type="NCBI Taxonomy" id="3050036"/>
    <lineage>
        <taxon>Bacteria</taxon>
        <taxon>Pseudomonadati</taxon>
        <taxon>Pseudomonadota</taxon>
        <taxon>Alphaproteobacteria</taxon>
        <taxon>Rhodobacterales</taxon>
        <taxon>Paracoccaceae</taxon>
        <taxon>Pseudodonghicola</taxon>
    </lineage>
</organism>
<keyword evidence="1" id="KW-0732">Signal</keyword>
<feature type="chain" id="PRO_5045289837" evidence="1">
    <location>
        <begin position="22"/>
        <end position="166"/>
    </location>
</feature>
<sequence length="166" mass="16298">MHRLVLSASALCLLLSAAATAAPQGVGLARLGAESRGGAGGALSTARPLSSIAALAARPTVRLSAAAAGHEAMAGAAIAHGGRDAATALPVSLRGVDLMLSVVEVNARPIAVLRLPQGQRGRLIASAGPIAAAVMPRVTGCLTAGPAVVRSRPRDAAGIAVPLDCR</sequence>
<gene>
    <name evidence="2" type="ORF">QO033_10670</name>
</gene>
<dbReference type="RefSeq" id="WP_284480949.1">
    <property type="nucleotide sequence ID" value="NZ_JASNJD010000006.1"/>
</dbReference>
<evidence type="ECO:0000313" key="2">
    <source>
        <dbReference type="EMBL" id="MDK3018140.1"/>
    </source>
</evidence>
<evidence type="ECO:0000313" key="3">
    <source>
        <dbReference type="Proteomes" id="UP001243757"/>
    </source>
</evidence>
<proteinExistence type="predicted"/>
<evidence type="ECO:0000256" key="1">
    <source>
        <dbReference type="SAM" id="SignalP"/>
    </source>
</evidence>
<comment type="caution">
    <text evidence="2">The sequence shown here is derived from an EMBL/GenBank/DDBJ whole genome shotgun (WGS) entry which is preliminary data.</text>
</comment>
<reference evidence="2 3" key="1">
    <citation type="submission" date="2023-05" db="EMBL/GenBank/DDBJ databases">
        <title>Pseudodonghicola sp. nov.</title>
        <authorList>
            <person name="Huang J."/>
        </authorList>
    </citation>
    <scope>NUCLEOTIDE SEQUENCE [LARGE SCALE GENOMIC DNA]</scope>
    <source>
        <strain evidence="2 3">IC7</strain>
    </source>
</reference>
<feature type="signal peptide" evidence="1">
    <location>
        <begin position="1"/>
        <end position="21"/>
    </location>
</feature>
<keyword evidence="3" id="KW-1185">Reference proteome</keyword>